<keyword evidence="3" id="KW-0732">Signal</keyword>
<dbReference type="Pfam" id="PF25917">
    <property type="entry name" value="BSH_RND"/>
    <property type="match status" value="1"/>
</dbReference>
<dbReference type="Gene3D" id="1.10.287.470">
    <property type="entry name" value="Helix hairpin bin"/>
    <property type="match status" value="1"/>
</dbReference>
<dbReference type="RefSeq" id="WP_042018676.1">
    <property type="nucleotide sequence ID" value="NZ_CDBW01000006.1"/>
</dbReference>
<dbReference type="InterPro" id="IPR058625">
    <property type="entry name" value="MdtA-like_BSH"/>
</dbReference>
<accession>A0A1S2CX82</accession>
<dbReference type="SUPFAM" id="SSF111369">
    <property type="entry name" value="HlyD-like secretion proteins"/>
    <property type="match status" value="1"/>
</dbReference>
<organism evidence="6 7">
    <name type="scientific">Aeromonas sobria</name>
    <dbReference type="NCBI Taxonomy" id="646"/>
    <lineage>
        <taxon>Bacteria</taxon>
        <taxon>Pseudomonadati</taxon>
        <taxon>Pseudomonadota</taxon>
        <taxon>Gammaproteobacteria</taxon>
        <taxon>Aeromonadales</taxon>
        <taxon>Aeromonadaceae</taxon>
        <taxon>Aeromonas</taxon>
    </lineage>
</organism>
<dbReference type="PANTHER" id="PTHR30469">
    <property type="entry name" value="MULTIDRUG RESISTANCE PROTEIN MDTA"/>
    <property type="match status" value="1"/>
</dbReference>
<dbReference type="GeneID" id="58920971"/>
<dbReference type="OrthoDB" id="5730196at2"/>
<dbReference type="Gene3D" id="2.40.50.100">
    <property type="match status" value="1"/>
</dbReference>
<dbReference type="InterPro" id="IPR006143">
    <property type="entry name" value="RND_pump_MFP"/>
</dbReference>
<dbReference type="AlphaFoldDB" id="A0A1S2CX82"/>
<evidence type="ECO:0000256" key="3">
    <source>
        <dbReference type="SAM" id="SignalP"/>
    </source>
</evidence>
<evidence type="ECO:0000313" key="6">
    <source>
        <dbReference type="EMBL" id="OHY93320.1"/>
    </source>
</evidence>
<feature type="domain" description="Multidrug resistance protein MdtA-like barrel-sandwich hybrid" evidence="5">
    <location>
        <begin position="67"/>
        <end position="201"/>
    </location>
</feature>
<dbReference type="Pfam" id="PF25876">
    <property type="entry name" value="HH_MFP_RND"/>
    <property type="match status" value="1"/>
</dbReference>
<feature type="coiled-coil region" evidence="2">
    <location>
        <begin position="107"/>
        <end position="160"/>
    </location>
</feature>
<comment type="similarity">
    <text evidence="1">Belongs to the membrane fusion protein (MFP) (TC 8.A.1) family.</text>
</comment>
<evidence type="ECO:0000256" key="2">
    <source>
        <dbReference type="SAM" id="Coils"/>
    </source>
</evidence>
<feature type="signal peptide" evidence="3">
    <location>
        <begin position="1"/>
        <end position="26"/>
    </location>
</feature>
<keyword evidence="2" id="KW-0175">Coiled coil</keyword>
<feature type="domain" description="Multidrug resistance protein MdtA-like alpha-helical hairpin" evidence="4">
    <location>
        <begin position="108"/>
        <end position="175"/>
    </location>
</feature>
<evidence type="ECO:0000259" key="4">
    <source>
        <dbReference type="Pfam" id="PF25876"/>
    </source>
</evidence>
<evidence type="ECO:0000313" key="7">
    <source>
        <dbReference type="Proteomes" id="UP000179934"/>
    </source>
</evidence>
<dbReference type="NCBIfam" id="TIGR01730">
    <property type="entry name" value="RND_mfp"/>
    <property type="match status" value="1"/>
</dbReference>
<dbReference type="InterPro" id="IPR058624">
    <property type="entry name" value="MdtA-like_HH"/>
</dbReference>
<dbReference type="EMBL" id="MKFU01000012">
    <property type="protein sequence ID" value="OHY93320.1"/>
    <property type="molecule type" value="Genomic_DNA"/>
</dbReference>
<dbReference type="Gene3D" id="2.40.30.170">
    <property type="match status" value="1"/>
</dbReference>
<feature type="chain" id="PRO_5010196752" evidence="3">
    <location>
        <begin position="27"/>
        <end position="356"/>
    </location>
</feature>
<dbReference type="GO" id="GO:1990281">
    <property type="term" value="C:efflux pump complex"/>
    <property type="evidence" value="ECO:0007669"/>
    <property type="project" value="TreeGrafter"/>
</dbReference>
<reference evidence="6 7" key="1">
    <citation type="submission" date="2016-09" db="EMBL/GenBank/DDBJ databases">
        <title>Draft Genome Sequence of Aeromonas sobria Strain 08005, Isolated from Sick Rana catesbeiana.</title>
        <authorList>
            <person name="Yang Q."/>
        </authorList>
    </citation>
    <scope>NUCLEOTIDE SEQUENCE [LARGE SCALE GENOMIC DNA]</scope>
    <source>
        <strain evidence="6 7">08005</strain>
    </source>
</reference>
<comment type="caution">
    <text evidence="6">The sequence shown here is derived from an EMBL/GenBank/DDBJ whole genome shotgun (WGS) entry which is preliminary data.</text>
</comment>
<proteinExistence type="inferred from homology"/>
<dbReference type="Gene3D" id="2.40.420.20">
    <property type="match status" value="1"/>
</dbReference>
<dbReference type="GO" id="GO:0015562">
    <property type="term" value="F:efflux transmembrane transporter activity"/>
    <property type="evidence" value="ECO:0007669"/>
    <property type="project" value="TreeGrafter"/>
</dbReference>
<dbReference type="Proteomes" id="UP000179934">
    <property type="component" value="Unassembled WGS sequence"/>
</dbReference>
<gene>
    <name evidence="6" type="ORF">BJD16_03410</name>
</gene>
<evidence type="ECO:0000259" key="5">
    <source>
        <dbReference type="Pfam" id="PF25917"/>
    </source>
</evidence>
<evidence type="ECO:0000256" key="1">
    <source>
        <dbReference type="ARBA" id="ARBA00009477"/>
    </source>
</evidence>
<sequence>MEKIRLLGLTLLVMTSQAMTSTQALAAQGEPVAPLTVVSLTESLLTVSPQPVTDWLTLDGTVTAINQGTVAAQTSGRVSRMLVDVNDQVQAGQPLLEISGKEQFAAVTGAEARLARAQAQQVEAERQLARFQALIAKGVITRAQLDNAQATDRAARAEVNAADAALTQAREAYGYTRILAPYAGVVTKRLVELGETVAPGTPLLSGFSLDTLRVEAELPQSALTLAREPADVQVLLPDGKSVTPVKLTRFNYADSQSHAFRLRLDLPPQTAGVLPGMWLKVQLKQGARQVLQVPDRALLRQGEFNGVYLQQPAGRALTPVRVGHCLEGLCEILAGLQAGDKLAPDAWAQQQEVAHE</sequence>
<dbReference type="PANTHER" id="PTHR30469:SF18">
    <property type="entry name" value="RESISTANCE-NODULATION-CELL DIVISION (RND) EFFLUX MEMBRANE FUSION PROTEIN-RELATED"/>
    <property type="match status" value="1"/>
</dbReference>
<dbReference type="STRING" id="646.BJD16_03410"/>
<name>A0A1S2CX82_AERSO</name>
<protein>
    <submittedName>
        <fullName evidence="6">Efflux transporter periplasmic adaptor subunit</fullName>
    </submittedName>
</protein>